<accession>A0A364VDG3</accession>
<reference evidence="2 3" key="1">
    <citation type="journal article" date="2018" name="Syst. Appl. Microbiol.">
        <title>Corynebacterium heidelbergense sp. nov., isolated from the preen glands of Egyptian geese (Alopochen aegyptiacus).</title>
        <authorList>
            <person name="Braun M.S."/>
            <person name="Wang E."/>
            <person name="Zimmermann S."/>
            <person name="Wink M."/>
        </authorList>
    </citation>
    <scope>NUCLEOTIDE SEQUENCE [LARGE SCALE GENOMIC DNA]</scope>
    <source>
        <strain evidence="2 3">DSM 104638</strain>
    </source>
</reference>
<evidence type="ECO:0000313" key="3">
    <source>
        <dbReference type="Proteomes" id="UP000251047"/>
    </source>
</evidence>
<feature type="compositionally biased region" description="Low complexity" evidence="1">
    <location>
        <begin position="115"/>
        <end position="129"/>
    </location>
</feature>
<organism evidence="2 3">
    <name type="scientific">Corynebacterium heidelbergense</name>
    <dbReference type="NCBI Taxonomy" id="2055947"/>
    <lineage>
        <taxon>Bacteria</taxon>
        <taxon>Bacillati</taxon>
        <taxon>Actinomycetota</taxon>
        <taxon>Actinomycetes</taxon>
        <taxon>Mycobacteriales</taxon>
        <taxon>Corynebacteriaceae</taxon>
        <taxon>Corynebacterium</taxon>
    </lineage>
</organism>
<sequence length="241" mass="26056">MHFDATLRVRELTQNIYDIGDEVAEHIEHVAQAMADWDPELLAECMHELSDVIAQGRAEVRPGLAELNGLRQAFISGIRAGEMSNHFAHPGRTLSFLHGGRSDVLSDATPTARSGAVGAAEPQGAEGPAAQLGTQMASTAAWRLWLRTNAEALTARLNGIAEWVVQQTQAAVENQSVLLPQALSRAQTWTEETVVDWAELVAKQPELAADMRGEAPPAFLAERARVEAVVAKLQRRRSAAG</sequence>
<dbReference type="AlphaFoldDB" id="A0A364VDG3"/>
<dbReference type="OrthoDB" id="4426143at2"/>
<dbReference type="EMBL" id="PHQP01000008">
    <property type="protein sequence ID" value="RAV34680.1"/>
    <property type="molecule type" value="Genomic_DNA"/>
</dbReference>
<gene>
    <name evidence="2" type="ORF">CWC39_02020</name>
</gene>
<name>A0A364VDG3_9CORY</name>
<protein>
    <submittedName>
        <fullName evidence="2">Uncharacterized protein</fullName>
    </submittedName>
</protein>
<evidence type="ECO:0000256" key="1">
    <source>
        <dbReference type="SAM" id="MobiDB-lite"/>
    </source>
</evidence>
<dbReference type="Proteomes" id="UP000251047">
    <property type="component" value="Unassembled WGS sequence"/>
</dbReference>
<proteinExistence type="predicted"/>
<comment type="caution">
    <text evidence="2">The sequence shown here is derived from an EMBL/GenBank/DDBJ whole genome shotgun (WGS) entry which is preliminary data.</text>
</comment>
<feature type="region of interest" description="Disordered" evidence="1">
    <location>
        <begin position="107"/>
        <end position="129"/>
    </location>
</feature>
<dbReference type="RefSeq" id="WP_112768856.1">
    <property type="nucleotide sequence ID" value="NZ_CP063191.1"/>
</dbReference>
<evidence type="ECO:0000313" key="2">
    <source>
        <dbReference type="EMBL" id="RAV34680.1"/>
    </source>
</evidence>